<dbReference type="EMBL" id="MBFS01000130">
    <property type="protein sequence ID" value="PVV04382.1"/>
    <property type="molecule type" value="Genomic_DNA"/>
</dbReference>
<organism evidence="2 3">
    <name type="scientific">Smittium megazygosporum</name>
    <dbReference type="NCBI Taxonomy" id="133381"/>
    <lineage>
        <taxon>Eukaryota</taxon>
        <taxon>Fungi</taxon>
        <taxon>Fungi incertae sedis</taxon>
        <taxon>Zoopagomycota</taxon>
        <taxon>Kickxellomycotina</taxon>
        <taxon>Harpellomycetes</taxon>
        <taxon>Harpellales</taxon>
        <taxon>Legeriomycetaceae</taxon>
        <taxon>Smittium</taxon>
    </lineage>
</organism>
<accession>A0A2T9ZIG7</accession>
<keyword evidence="3" id="KW-1185">Reference proteome</keyword>
<dbReference type="AlphaFoldDB" id="A0A2T9ZIG7"/>
<evidence type="ECO:0008006" key="4">
    <source>
        <dbReference type="Google" id="ProtNLM"/>
    </source>
</evidence>
<proteinExistence type="predicted"/>
<protein>
    <recommendedName>
        <fullName evidence="4">CBM1 domain-containing protein</fullName>
    </recommendedName>
</protein>
<evidence type="ECO:0000313" key="2">
    <source>
        <dbReference type="EMBL" id="PVV04382.1"/>
    </source>
</evidence>
<feature type="signal peptide" evidence="1">
    <location>
        <begin position="1"/>
        <end position="18"/>
    </location>
</feature>
<comment type="caution">
    <text evidence="2">The sequence shown here is derived from an EMBL/GenBank/DDBJ whole genome shotgun (WGS) entry which is preliminary data.</text>
</comment>
<name>A0A2T9ZIG7_9FUNG</name>
<dbReference type="Proteomes" id="UP000245609">
    <property type="component" value="Unassembled WGS sequence"/>
</dbReference>
<evidence type="ECO:0000256" key="1">
    <source>
        <dbReference type="SAM" id="SignalP"/>
    </source>
</evidence>
<evidence type="ECO:0000313" key="3">
    <source>
        <dbReference type="Proteomes" id="UP000245609"/>
    </source>
</evidence>
<gene>
    <name evidence="2" type="ORF">BB560_001120</name>
</gene>
<keyword evidence="1" id="KW-0732">Signal</keyword>
<feature type="chain" id="PRO_5015494004" description="CBM1 domain-containing protein" evidence="1">
    <location>
        <begin position="19"/>
        <end position="72"/>
    </location>
</feature>
<sequence length="72" mass="7837">MKFLSILSVLSFVALGQSASIGGETLAKRQLDGSPCTDESKVACAIDFQHSYIQCVHGRWLTRDNPPADLKN</sequence>
<reference evidence="2 3" key="1">
    <citation type="journal article" date="2018" name="MBio">
        <title>Comparative Genomics Reveals the Core Gene Toolbox for the Fungus-Insect Symbiosis.</title>
        <authorList>
            <person name="Wang Y."/>
            <person name="Stata M."/>
            <person name="Wang W."/>
            <person name="Stajich J.E."/>
            <person name="White M.M."/>
            <person name="Moncalvo J.M."/>
        </authorList>
    </citation>
    <scope>NUCLEOTIDE SEQUENCE [LARGE SCALE GENOMIC DNA]</scope>
    <source>
        <strain evidence="2 3">SC-DP-2</strain>
    </source>
</reference>